<protein>
    <submittedName>
        <fullName evidence="1">Uncharacterized protein</fullName>
    </submittedName>
</protein>
<dbReference type="AlphaFoldDB" id="X1U522"/>
<organism evidence="1">
    <name type="scientific">marine sediment metagenome</name>
    <dbReference type="NCBI Taxonomy" id="412755"/>
    <lineage>
        <taxon>unclassified sequences</taxon>
        <taxon>metagenomes</taxon>
        <taxon>ecological metagenomes</taxon>
    </lineage>
</organism>
<proteinExistence type="predicted"/>
<accession>X1U522</accession>
<dbReference type="EMBL" id="BARW01025031">
    <property type="protein sequence ID" value="GAI98731.1"/>
    <property type="molecule type" value="Genomic_DNA"/>
</dbReference>
<comment type="caution">
    <text evidence="1">The sequence shown here is derived from an EMBL/GenBank/DDBJ whole genome shotgun (WGS) entry which is preliminary data.</text>
</comment>
<reference evidence="1" key="1">
    <citation type="journal article" date="2014" name="Front. Microbiol.">
        <title>High frequency of phylogenetically diverse reductive dehalogenase-homologous genes in deep subseafloor sedimentary metagenomes.</title>
        <authorList>
            <person name="Kawai M."/>
            <person name="Futagami T."/>
            <person name="Toyoda A."/>
            <person name="Takaki Y."/>
            <person name="Nishi S."/>
            <person name="Hori S."/>
            <person name="Arai W."/>
            <person name="Tsubouchi T."/>
            <person name="Morono Y."/>
            <person name="Uchiyama I."/>
            <person name="Ito T."/>
            <person name="Fujiyama A."/>
            <person name="Inagaki F."/>
            <person name="Takami H."/>
        </authorList>
    </citation>
    <scope>NUCLEOTIDE SEQUENCE</scope>
    <source>
        <strain evidence="1">Expedition CK06-06</strain>
    </source>
</reference>
<sequence length="103" mass="11587">MDKQILYDPGVRPVRFLIANVNSKTADVEIDVIYYLAPDSQLHEFQDFADVYSVTRTCLAVGYDLDLRLTKTLLDSKVHQPGDIVNGVMDFLGLGLEDIHIFA</sequence>
<feature type="non-terminal residue" evidence="1">
    <location>
        <position position="103"/>
    </location>
</feature>
<name>X1U522_9ZZZZ</name>
<gene>
    <name evidence="1" type="ORF">S12H4_41132</name>
</gene>
<evidence type="ECO:0000313" key="1">
    <source>
        <dbReference type="EMBL" id="GAI98731.1"/>
    </source>
</evidence>